<organism evidence="2 3">
    <name type="scientific">Polypedilum vanderplanki</name>
    <name type="common">Sleeping chironomid midge</name>
    <dbReference type="NCBI Taxonomy" id="319348"/>
    <lineage>
        <taxon>Eukaryota</taxon>
        <taxon>Metazoa</taxon>
        <taxon>Ecdysozoa</taxon>
        <taxon>Arthropoda</taxon>
        <taxon>Hexapoda</taxon>
        <taxon>Insecta</taxon>
        <taxon>Pterygota</taxon>
        <taxon>Neoptera</taxon>
        <taxon>Endopterygota</taxon>
        <taxon>Diptera</taxon>
        <taxon>Nematocera</taxon>
        <taxon>Chironomoidea</taxon>
        <taxon>Chironomidae</taxon>
        <taxon>Chironominae</taxon>
        <taxon>Polypedilum</taxon>
        <taxon>Polypedilum</taxon>
    </lineage>
</organism>
<reference evidence="2" key="1">
    <citation type="submission" date="2021-03" db="EMBL/GenBank/DDBJ databases">
        <title>Chromosome level genome of the anhydrobiotic midge Polypedilum vanderplanki.</title>
        <authorList>
            <person name="Yoshida Y."/>
            <person name="Kikawada T."/>
            <person name="Gusev O."/>
        </authorList>
    </citation>
    <scope>NUCLEOTIDE SEQUENCE</scope>
    <source>
        <strain evidence="2">NIAS01</strain>
        <tissue evidence="2">Whole body or cell culture</tissue>
    </source>
</reference>
<name>A0A9J6BGA9_POLVA</name>
<dbReference type="AlphaFoldDB" id="A0A9J6BGA9"/>
<protein>
    <submittedName>
        <fullName evidence="2">Uncharacterized protein</fullName>
    </submittedName>
</protein>
<comment type="caution">
    <text evidence="2">The sequence shown here is derived from an EMBL/GenBank/DDBJ whole genome shotgun (WGS) entry which is preliminary data.</text>
</comment>
<feature type="signal peptide" evidence="1">
    <location>
        <begin position="1"/>
        <end position="19"/>
    </location>
</feature>
<sequence length="175" mass="20406">MNFELFSFILMLFIHCCHLKHHRVTKFECGTSYKTISKLKCWTRAFDRRNPILNVEIFLNRKVNELCVSYMRFHKIISNSNFERNVDVENVEFCHALSTANSIPLMQPTLNWFRSLNQNILNVCNSTGFLSFYNISINGGPLTAISPNGYYLAYIKFFDKSDENVFSFNISSILT</sequence>
<gene>
    <name evidence="2" type="ORF">PVAND_016477</name>
</gene>
<proteinExistence type="predicted"/>
<keyword evidence="1" id="KW-0732">Signal</keyword>
<evidence type="ECO:0000256" key="1">
    <source>
        <dbReference type="SAM" id="SignalP"/>
    </source>
</evidence>
<dbReference type="Proteomes" id="UP001107558">
    <property type="component" value="Chromosome 4"/>
</dbReference>
<accession>A0A9J6BGA9</accession>
<dbReference type="EMBL" id="JADBJN010000004">
    <property type="protein sequence ID" value="KAG5668539.1"/>
    <property type="molecule type" value="Genomic_DNA"/>
</dbReference>
<evidence type="ECO:0000313" key="2">
    <source>
        <dbReference type="EMBL" id="KAG5668539.1"/>
    </source>
</evidence>
<evidence type="ECO:0000313" key="3">
    <source>
        <dbReference type="Proteomes" id="UP001107558"/>
    </source>
</evidence>
<keyword evidence="3" id="KW-1185">Reference proteome</keyword>
<feature type="chain" id="PRO_5039929527" evidence="1">
    <location>
        <begin position="20"/>
        <end position="175"/>
    </location>
</feature>